<keyword evidence="6 9" id="KW-0061">Asparagine biosynthesis</keyword>
<protein>
    <recommendedName>
        <fullName evidence="3">asparagine synthase (glutamine-hydrolyzing)</fullName>
        <ecNumber evidence="3">6.3.5.4</ecNumber>
    </recommendedName>
</protein>
<dbReference type="CDD" id="cd00712">
    <property type="entry name" value="AsnB"/>
    <property type="match status" value="1"/>
</dbReference>
<feature type="binding site" evidence="10">
    <location>
        <position position="330"/>
    </location>
    <ligand>
        <name>ATP</name>
        <dbReference type="ChEBI" id="CHEBI:30616"/>
    </ligand>
</feature>
<dbReference type="AlphaFoldDB" id="A0A346XU64"/>
<evidence type="ECO:0000256" key="7">
    <source>
        <dbReference type="ARBA" id="ARBA00022962"/>
    </source>
</evidence>
<dbReference type="InterPro" id="IPR017932">
    <property type="entry name" value="GATase_2_dom"/>
</dbReference>
<accession>A0A346XU64</accession>
<dbReference type="NCBIfam" id="TIGR03104">
    <property type="entry name" value="trio_amidotrans"/>
    <property type="match status" value="1"/>
</dbReference>
<evidence type="ECO:0000256" key="11">
    <source>
        <dbReference type="SAM" id="MobiDB-lite"/>
    </source>
</evidence>
<proteinExistence type="inferred from homology"/>
<keyword evidence="5 10" id="KW-0067">ATP-binding</keyword>
<dbReference type="GO" id="GO:0004066">
    <property type="term" value="F:asparagine synthase (glutamine-hydrolyzing) activity"/>
    <property type="evidence" value="ECO:0007669"/>
    <property type="project" value="UniProtKB-EC"/>
</dbReference>
<dbReference type="CDD" id="cd01991">
    <property type="entry name" value="Asn_synthase_B_C"/>
    <property type="match status" value="1"/>
</dbReference>
<organism evidence="13 14">
    <name type="scientific">Euzebya pacifica</name>
    <dbReference type="NCBI Taxonomy" id="1608957"/>
    <lineage>
        <taxon>Bacteria</taxon>
        <taxon>Bacillati</taxon>
        <taxon>Actinomycetota</taxon>
        <taxon>Nitriliruptoria</taxon>
        <taxon>Euzebyales</taxon>
    </lineage>
</organism>
<dbReference type="PROSITE" id="PS51278">
    <property type="entry name" value="GATASE_TYPE_2"/>
    <property type="match status" value="1"/>
</dbReference>
<feature type="domain" description="Glutamine amidotransferase type-2" evidence="12">
    <location>
        <begin position="41"/>
        <end position="251"/>
    </location>
</feature>
<dbReference type="GO" id="GO:0005829">
    <property type="term" value="C:cytosol"/>
    <property type="evidence" value="ECO:0007669"/>
    <property type="project" value="TreeGrafter"/>
</dbReference>
<dbReference type="GO" id="GO:0005524">
    <property type="term" value="F:ATP binding"/>
    <property type="evidence" value="ECO:0007669"/>
    <property type="project" value="UniProtKB-KW"/>
</dbReference>
<evidence type="ECO:0000259" key="12">
    <source>
        <dbReference type="PROSITE" id="PS51278"/>
    </source>
</evidence>
<dbReference type="EC" id="6.3.5.4" evidence="3"/>
<dbReference type="Pfam" id="PF13537">
    <property type="entry name" value="GATase_7"/>
    <property type="match status" value="1"/>
</dbReference>
<evidence type="ECO:0000256" key="1">
    <source>
        <dbReference type="ARBA" id="ARBA00005187"/>
    </source>
</evidence>
<dbReference type="InterPro" id="IPR014729">
    <property type="entry name" value="Rossmann-like_a/b/a_fold"/>
</dbReference>
<dbReference type="InterPro" id="IPR051786">
    <property type="entry name" value="ASN_synthetase/amidase"/>
</dbReference>
<reference evidence="13 14" key="1">
    <citation type="submission" date="2018-09" db="EMBL/GenBank/DDBJ databases">
        <title>Complete genome sequence of Euzebya sp. DY32-46 isolated from seawater of Pacific Ocean.</title>
        <authorList>
            <person name="Xu L."/>
            <person name="Wu Y.-H."/>
            <person name="Xu X.-W."/>
        </authorList>
    </citation>
    <scope>NUCLEOTIDE SEQUENCE [LARGE SCALE GENOMIC DNA]</scope>
    <source>
        <strain evidence="13 14">DY32-46</strain>
    </source>
</reference>
<feature type="region of interest" description="Disordered" evidence="11">
    <location>
        <begin position="1"/>
        <end position="26"/>
    </location>
</feature>
<dbReference type="Pfam" id="PF00733">
    <property type="entry name" value="Asn_synthase"/>
    <property type="match status" value="1"/>
</dbReference>
<evidence type="ECO:0000256" key="3">
    <source>
        <dbReference type="ARBA" id="ARBA00012737"/>
    </source>
</evidence>
<evidence type="ECO:0000256" key="10">
    <source>
        <dbReference type="PIRSR" id="PIRSR001589-2"/>
    </source>
</evidence>
<dbReference type="InterPro" id="IPR001962">
    <property type="entry name" value="Asn_synthase"/>
</dbReference>
<dbReference type="PIRSF" id="PIRSF001589">
    <property type="entry name" value="Asn_synthetase_glu-h"/>
    <property type="match status" value="1"/>
</dbReference>
<evidence type="ECO:0000313" key="13">
    <source>
        <dbReference type="EMBL" id="AXV05761.1"/>
    </source>
</evidence>
<dbReference type="Proteomes" id="UP000264006">
    <property type="component" value="Chromosome"/>
</dbReference>
<dbReference type="Gene3D" id="3.60.20.10">
    <property type="entry name" value="Glutamine Phosphoribosylpyrophosphate, subunit 1, domain 1"/>
    <property type="match status" value="1"/>
</dbReference>
<dbReference type="SUPFAM" id="SSF52402">
    <property type="entry name" value="Adenine nucleotide alpha hydrolases-like"/>
    <property type="match status" value="1"/>
</dbReference>
<dbReference type="InterPro" id="IPR033738">
    <property type="entry name" value="AsnB_N"/>
</dbReference>
<evidence type="ECO:0000256" key="2">
    <source>
        <dbReference type="ARBA" id="ARBA00005752"/>
    </source>
</evidence>
<gene>
    <name evidence="13" type="ORF">DVS28_a1060</name>
</gene>
<evidence type="ECO:0000256" key="9">
    <source>
        <dbReference type="PIRSR" id="PIRSR001589-1"/>
    </source>
</evidence>
<evidence type="ECO:0000256" key="5">
    <source>
        <dbReference type="ARBA" id="ARBA00022840"/>
    </source>
</evidence>
<dbReference type="InterPro" id="IPR006426">
    <property type="entry name" value="Asn_synth_AEB"/>
</dbReference>
<dbReference type="GO" id="GO:0006529">
    <property type="term" value="P:asparagine biosynthetic process"/>
    <property type="evidence" value="ECO:0007669"/>
    <property type="project" value="UniProtKB-KW"/>
</dbReference>
<sequence length="630" mass="69279">MRDQIEAARRCHRRPAGLGSGDPDDPTLTFYPTQGCDDTMCGFAGEHRFDGRHPDDRAVARMAATMDDRGPDGQGMEVLGRVALGHRRLKIIDLSDAGAQPMRRDSHGLVFNGCIYNYPELRQELTEAGWTFRSTSDTEVILLGWMHWGEGLLDRLQGMFAFAIHDERTGETVLARDRLGIKPLYLAEGAGRLRFASTLPALLAGGGIDTEIDLVALHHYLTFHSVVPAPRTILRGVRKLPPATIMRIAGDGTTSQRTYWKAEWARREDRSDWTHADWVDGTLDVMRRAVTRRLVADVPVGVLLSGGLDSSLVVGLLAEQGQQGLSTFSVGFGAIRGEAGDEFEYSDIIAREFDTDHHQIRVPGLRTLEALPPTIAAMNEPMVSHDCVGFYLLSQEVAKNIKVVQSGQGADELFAGYHWYPPLADVTPEEALATYRAAFFDRPHDHMADVVSPAYQLDHDASGAFVAEHFGAAGAESALDRGLRLDANVMLVDDPVKRVDSMTMAWGLEARVPFLDHEVVEFAASAPPEMHLADGGKGLLKAAGRKVIPSEVIDRPKGYFPVPALKYLEGEVLDMVRGAVTGDTARQRGLFAPAYTDRLLEAPNEDLTPLRGNRLWQLALLELWLQTHGV</sequence>
<dbReference type="PANTHER" id="PTHR43284:SF1">
    <property type="entry name" value="ASPARAGINE SYNTHETASE"/>
    <property type="match status" value="1"/>
</dbReference>
<dbReference type="InterPro" id="IPR017535">
    <property type="entry name" value="Asparagine_synth"/>
</dbReference>
<dbReference type="SUPFAM" id="SSF56235">
    <property type="entry name" value="N-terminal nucleophile aminohydrolases (Ntn hydrolases)"/>
    <property type="match status" value="1"/>
</dbReference>
<comment type="catalytic activity">
    <reaction evidence="8">
        <text>L-aspartate + L-glutamine + ATP + H2O = L-asparagine + L-glutamate + AMP + diphosphate + H(+)</text>
        <dbReference type="Rhea" id="RHEA:12228"/>
        <dbReference type="ChEBI" id="CHEBI:15377"/>
        <dbReference type="ChEBI" id="CHEBI:15378"/>
        <dbReference type="ChEBI" id="CHEBI:29985"/>
        <dbReference type="ChEBI" id="CHEBI:29991"/>
        <dbReference type="ChEBI" id="CHEBI:30616"/>
        <dbReference type="ChEBI" id="CHEBI:33019"/>
        <dbReference type="ChEBI" id="CHEBI:58048"/>
        <dbReference type="ChEBI" id="CHEBI:58359"/>
        <dbReference type="ChEBI" id="CHEBI:456215"/>
        <dbReference type="EC" id="6.3.5.4"/>
    </reaction>
</comment>
<keyword evidence="9" id="KW-0028">Amino-acid biosynthesis</keyword>
<evidence type="ECO:0000256" key="4">
    <source>
        <dbReference type="ARBA" id="ARBA00022741"/>
    </source>
</evidence>
<dbReference type="NCBIfam" id="TIGR01536">
    <property type="entry name" value="asn_synth_AEB"/>
    <property type="match status" value="1"/>
</dbReference>
<keyword evidence="4 10" id="KW-0547">Nucleotide-binding</keyword>
<feature type="binding site" evidence="10">
    <location>
        <position position="137"/>
    </location>
    <ligand>
        <name>L-glutamine</name>
        <dbReference type="ChEBI" id="CHEBI:58359"/>
    </ligand>
</feature>
<keyword evidence="7 9" id="KW-0315">Glutamine amidotransferase</keyword>
<feature type="active site" description="For GATase activity" evidence="9">
    <location>
        <position position="41"/>
    </location>
</feature>
<comment type="similarity">
    <text evidence="2">Belongs to the asparagine synthetase family.</text>
</comment>
<dbReference type="PANTHER" id="PTHR43284">
    <property type="entry name" value="ASPARAGINE SYNTHETASE (GLUTAMINE-HYDROLYZING)"/>
    <property type="match status" value="1"/>
</dbReference>
<dbReference type="Gene3D" id="3.40.50.620">
    <property type="entry name" value="HUPs"/>
    <property type="match status" value="1"/>
</dbReference>
<keyword evidence="14" id="KW-1185">Reference proteome</keyword>
<dbReference type="InterPro" id="IPR029055">
    <property type="entry name" value="Ntn_hydrolases_N"/>
</dbReference>
<comment type="pathway">
    <text evidence="1">Amino-acid biosynthesis; L-asparagine biosynthesis; L-asparagine from L-aspartate (L-Gln route): step 1/1.</text>
</comment>
<name>A0A346XU64_9ACTN</name>
<dbReference type="KEGG" id="euz:DVS28_a1060"/>
<dbReference type="EMBL" id="CP031165">
    <property type="protein sequence ID" value="AXV05761.1"/>
    <property type="molecule type" value="Genomic_DNA"/>
</dbReference>
<evidence type="ECO:0000256" key="8">
    <source>
        <dbReference type="ARBA" id="ARBA00048741"/>
    </source>
</evidence>
<evidence type="ECO:0000313" key="14">
    <source>
        <dbReference type="Proteomes" id="UP000264006"/>
    </source>
</evidence>
<feature type="binding site" evidence="10">
    <location>
        <position position="303"/>
    </location>
    <ligand>
        <name>ATP</name>
        <dbReference type="ChEBI" id="CHEBI:30616"/>
    </ligand>
</feature>
<evidence type="ECO:0000256" key="6">
    <source>
        <dbReference type="ARBA" id="ARBA00022888"/>
    </source>
</evidence>
<feature type="binding site" evidence="10">
    <location>
        <begin position="406"/>
        <end position="407"/>
    </location>
    <ligand>
        <name>ATP</name>
        <dbReference type="ChEBI" id="CHEBI:30616"/>
    </ligand>
</feature>